<feature type="compositionally biased region" description="Polar residues" evidence="1">
    <location>
        <begin position="412"/>
        <end position="427"/>
    </location>
</feature>
<proteinExistence type="predicted"/>
<dbReference type="AlphaFoldDB" id="A0AAD2CK11"/>
<feature type="compositionally biased region" description="Low complexity" evidence="1">
    <location>
        <begin position="429"/>
        <end position="438"/>
    </location>
</feature>
<dbReference type="InterPro" id="IPR043128">
    <property type="entry name" value="Rev_trsase/Diguanyl_cyclase"/>
</dbReference>
<keyword evidence="3" id="KW-1185">Reference proteome</keyword>
<sequence>MDEEVLKAAIQFVDELVELGVLRSIDEGLAVLTNAPLFVVGKDGQPGQWRGISDMLQGGQNDCVGQDPIFMPRIAHIVDQKYTEGYAAVVDLSKFFYNFPTYPEDRPYLGLLHPKTEELLTYYGLAMGAGNSPAIACRIGLAFVRLVKEKFGVFQGEARANCYWTGLQDNGFDPQLGYEFILTSNDGGAVHIWVWVDDFLIHGPTDKKTAQGLQFFLDTAVDYLSETKSCDIYQFIFDTADAQTPPFLKHSEFSNVNAVYDCIFALAHAHTPAETGTTAYRYEADRIMYAVTATSPTVVAFQHIFQALFVDSWDTFEKQTSTIANTELMKKFIALARAETSTATTAMAIADLDLTNPQTVQDIINQRVNDQICEKTKKLEQQLQTIQRSMVKNDVRGATRPGASIKKKKSTPNRQPSASNSGKQQPKTVAKAAAVVADSSKRKSTSRKKSLQKNKPSRNNSRR</sequence>
<dbReference type="SUPFAM" id="SSF56672">
    <property type="entry name" value="DNA/RNA polymerases"/>
    <property type="match status" value="1"/>
</dbReference>
<dbReference type="EMBL" id="CAKOGP040000446">
    <property type="protein sequence ID" value="CAJ1935144.1"/>
    <property type="molecule type" value="Genomic_DNA"/>
</dbReference>
<evidence type="ECO:0000313" key="2">
    <source>
        <dbReference type="EMBL" id="CAJ1935144.1"/>
    </source>
</evidence>
<dbReference type="Gene3D" id="3.10.10.10">
    <property type="entry name" value="HIV Type 1 Reverse Transcriptase, subunit A, domain 1"/>
    <property type="match status" value="1"/>
</dbReference>
<evidence type="ECO:0008006" key="4">
    <source>
        <dbReference type="Google" id="ProtNLM"/>
    </source>
</evidence>
<dbReference type="Gene3D" id="3.30.70.270">
    <property type="match status" value="1"/>
</dbReference>
<dbReference type="Proteomes" id="UP001295423">
    <property type="component" value="Unassembled WGS sequence"/>
</dbReference>
<gene>
    <name evidence="2" type="ORF">CYCCA115_LOCUS4481</name>
</gene>
<feature type="region of interest" description="Disordered" evidence="1">
    <location>
        <begin position="390"/>
        <end position="463"/>
    </location>
</feature>
<comment type="caution">
    <text evidence="2">The sequence shown here is derived from an EMBL/GenBank/DDBJ whole genome shotgun (WGS) entry which is preliminary data.</text>
</comment>
<protein>
    <recommendedName>
        <fullName evidence="4">Reverse transcriptase domain-containing protein</fullName>
    </recommendedName>
</protein>
<evidence type="ECO:0000313" key="3">
    <source>
        <dbReference type="Proteomes" id="UP001295423"/>
    </source>
</evidence>
<feature type="compositionally biased region" description="Basic residues" evidence="1">
    <location>
        <begin position="442"/>
        <end position="463"/>
    </location>
</feature>
<evidence type="ECO:0000256" key="1">
    <source>
        <dbReference type="SAM" id="MobiDB-lite"/>
    </source>
</evidence>
<organism evidence="2 3">
    <name type="scientific">Cylindrotheca closterium</name>
    <dbReference type="NCBI Taxonomy" id="2856"/>
    <lineage>
        <taxon>Eukaryota</taxon>
        <taxon>Sar</taxon>
        <taxon>Stramenopiles</taxon>
        <taxon>Ochrophyta</taxon>
        <taxon>Bacillariophyta</taxon>
        <taxon>Bacillariophyceae</taxon>
        <taxon>Bacillariophycidae</taxon>
        <taxon>Bacillariales</taxon>
        <taxon>Bacillariaceae</taxon>
        <taxon>Cylindrotheca</taxon>
    </lineage>
</organism>
<dbReference type="InterPro" id="IPR043502">
    <property type="entry name" value="DNA/RNA_pol_sf"/>
</dbReference>
<reference evidence="2" key="1">
    <citation type="submission" date="2023-08" db="EMBL/GenBank/DDBJ databases">
        <authorList>
            <person name="Audoor S."/>
            <person name="Bilcke G."/>
        </authorList>
    </citation>
    <scope>NUCLEOTIDE SEQUENCE</scope>
</reference>
<accession>A0AAD2CK11</accession>
<name>A0AAD2CK11_9STRA</name>